<dbReference type="AlphaFoldDB" id="B7GNF2"/>
<reference evidence="7 8" key="1">
    <citation type="journal article" date="2008" name="Proc. Natl. Acad. Sci. U.S.A.">
        <title>The genome sequence of Bifidobacterium longum subsp. infantis reveals adaptations for milk utilization within the infant microbiome.</title>
        <authorList>
            <person name="Sela D.A."/>
            <person name="Chapman J."/>
            <person name="Adeuya A."/>
            <person name="Kim J.H."/>
            <person name="Chen F."/>
            <person name="Whitehead T.R."/>
            <person name="Lapidus A."/>
            <person name="Rokhsar D.S."/>
            <person name="Lebrilla C.B."/>
            <person name="German J.B."/>
            <person name="Price N.P."/>
            <person name="Richardson P.M."/>
            <person name="Mills D.A."/>
        </authorList>
    </citation>
    <scope>NUCLEOTIDE SEQUENCE [LARGE SCALE GENOMIC DNA]</scope>
    <source>
        <strain evidence="8">ATCC 15697 / DSM 20088 / JCM 1222 / NCTC 11817 / S12 [JGI]</strain>
    </source>
</reference>
<dbReference type="KEGG" id="bln:Blon_2249"/>
<dbReference type="EMBL" id="CP001095">
    <property type="protein sequence ID" value="ACJ53308.1"/>
    <property type="molecule type" value="Genomic_DNA"/>
</dbReference>
<gene>
    <name evidence="7" type="ordered locus">Blon_2249</name>
</gene>
<dbReference type="InterPro" id="IPR006140">
    <property type="entry name" value="D-isomer_DH_NAD-bd"/>
</dbReference>
<evidence type="ECO:0000313" key="8">
    <source>
        <dbReference type="Proteomes" id="UP000001360"/>
    </source>
</evidence>
<evidence type="ECO:0000256" key="4">
    <source>
        <dbReference type="RuleBase" id="RU003719"/>
    </source>
</evidence>
<evidence type="ECO:0000259" key="5">
    <source>
        <dbReference type="Pfam" id="PF00389"/>
    </source>
</evidence>
<keyword evidence="3" id="KW-0520">NAD</keyword>
<evidence type="ECO:0000256" key="1">
    <source>
        <dbReference type="ARBA" id="ARBA00005854"/>
    </source>
</evidence>
<dbReference type="GO" id="GO:0051287">
    <property type="term" value="F:NAD binding"/>
    <property type="evidence" value="ECO:0007669"/>
    <property type="project" value="InterPro"/>
</dbReference>
<feature type="domain" description="D-isomer specific 2-hydroxyacid dehydrogenase NAD-binding" evidence="6">
    <location>
        <begin position="156"/>
        <end position="331"/>
    </location>
</feature>
<dbReference type="CDD" id="cd12169">
    <property type="entry name" value="PGDH_like_1"/>
    <property type="match status" value="1"/>
</dbReference>
<dbReference type="PANTHER" id="PTHR42789">
    <property type="entry name" value="D-ISOMER SPECIFIC 2-HYDROXYACID DEHYDROGENASE FAMILY PROTEIN (AFU_ORTHOLOGUE AFUA_6G10090)"/>
    <property type="match status" value="1"/>
</dbReference>
<organism evidence="7 8">
    <name type="scientific">Bifidobacterium longum subsp. infantis (strain ATCC 15697 / DSM 20088 / JCM 1222 / NCTC 11817 / S12)</name>
    <dbReference type="NCBI Taxonomy" id="391904"/>
    <lineage>
        <taxon>Bacteria</taxon>
        <taxon>Bacillati</taxon>
        <taxon>Actinomycetota</taxon>
        <taxon>Actinomycetes</taxon>
        <taxon>Bifidobacteriales</taxon>
        <taxon>Bifidobacteriaceae</taxon>
        <taxon>Bifidobacterium</taxon>
    </lineage>
</organism>
<sequence length="365" mass="39915">MRRPLRRSMRGPVRSVPISRRPSKVERMTEIYETQSERTDLPLVVMPSVLDAMIEPIKAQFPALHDVARVRMFEEFTSDEATIAERLKDADALLVGGYHISDDLLHAISEQGHVKCIVFCGTGVASYINLDKARELKIRVCNAEHYGDHAVAEHTFALLFELIRRVGQLDKDVKAGNWAWAGGDGLQLAGRRMGIIGLGGIGATVSGIARAFGMEVAAWNSHVPPEHFERSGATPVDDLNELIETSDVISVHLPLNNATCGIVTAENLAHVKPGTLFINTARSEVIESGALLARLQKGDVPAALDVFDHEPLTADDAICHVPGIVLTPHVGWRTDGAFKELTRQMIACLTAYFAGEDYNVVVSER</sequence>
<evidence type="ECO:0000256" key="2">
    <source>
        <dbReference type="ARBA" id="ARBA00023002"/>
    </source>
</evidence>
<dbReference type="PANTHER" id="PTHR42789:SF1">
    <property type="entry name" value="D-ISOMER SPECIFIC 2-HYDROXYACID DEHYDROGENASE FAMILY PROTEIN (AFU_ORTHOLOGUE AFUA_6G10090)"/>
    <property type="match status" value="1"/>
</dbReference>
<dbReference type="Pfam" id="PF00389">
    <property type="entry name" value="2-Hacid_dh"/>
    <property type="match status" value="1"/>
</dbReference>
<dbReference type="GO" id="GO:0016616">
    <property type="term" value="F:oxidoreductase activity, acting on the CH-OH group of donors, NAD or NADP as acceptor"/>
    <property type="evidence" value="ECO:0007669"/>
    <property type="project" value="InterPro"/>
</dbReference>
<dbReference type="SUPFAM" id="SSF51735">
    <property type="entry name" value="NAD(P)-binding Rossmann-fold domains"/>
    <property type="match status" value="1"/>
</dbReference>
<feature type="domain" description="D-isomer specific 2-hydroxyacid dehydrogenase catalytic" evidence="5">
    <location>
        <begin position="58"/>
        <end position="362"/>
    </location>
</feature>
<protein>
    <submittedName>
        <fullName evidence="7">D-isomer specific 2-hydroxyacid dehydrogenase, NAD-binding</fullName>
    </submittedName>
</protein>
<dbReference type="InterPro" id="IPR036291">
    <property type="entry name" value="NAD(P)-bd_dom_sf"/>
</dbReference>
<dbReference type="Pfam" id="PF02826">
    <property type="entry name" value="2-Hacid_dh_C"/>
    <property type="match status" value="1"/>
</dbReference>
<evidence type="ECO:0000313" key="7">
    <source>
        <dbReference type="EMBL" id="ACJ53308.1"/>
    </source>
</evidence>
<dbReference type="InterPro" id="IPR006139">
    <property type="entry name" value="D-isomer_2_OHA_DH_cat_dom"/>
</dbReference>
<accession>B7GNF2</accession>
<proteinExistence type="inferred from homology"/>
<comment type="similarity">
    <text evidence="1 4">Belongs to the D-isomer specific 2-hydroxyacid dehydrogenase family.</text>
</comment>
<dbReference type="InterPro" id="IPR050857">
    <property type="entry name" value="D-2-hydroxyacid_DH"/>
</dbReference>
<dbReference type="Proteomes" id="UP000001360">
    <property type="component" value="Chromosome"/>
</dbReference>
<name>B7GNF2_BIFLS</name>
<dbReference type="Gene3D" id="3.40.50.720">
    <property type="entry name" value="NAD(P)-binding Rossmann-like Domain"/>
    <property type="match status" value="2"/>
</dbReference>
<evidence type="ECO:0000256" key="3">
    <source>
        <dbReference type="ARBA" id="ARBA00023027"/>
    </source>
</evidence>
<evidence type="ECO:0000259" key="6">
    <source>
        <dbReference type="Pfam" id="PF02826"/>
    </source>
</evidence>
<keyword evidence="2 4" id="KW-0560">Oxidoreductase</keyword>
<dbReference type="SUPFAM" id="SSF52283">
    <property type="entry name" value="Formate/glycerate dehydrogenase catalytic domain-like"/>
    <property type="match status" value="1"/>
</dbReference>